<feature type="transmembrane region" description="Helical" evidence="8">
    <location>
        <begin position="99"/>
        <end position="119"/>
    </location>
</feature>
<keyword evidence="6 8" id="KW-1133">Transmembrane helix</keyword>
<comment type="caution">
    <text evidence="9">The sequence shown here is derived from an EMBL/GenBank/DDBJ whole genome shotgun (WGS) entry which is preliminary data.</text>
</comment>
<keyword evidence="7 8" id="KW-0472">Membrane</keyword>
<evidence type="ECO:0000313" key="9">
    <source>
        <dbReference type="EMBL" id="NYZ24139.1"/>
    </source>
</evidence>
<feature type="transmembrane region" description="Helical" evidence="8">
    <location>
        <begin position="345"/>
        <end position="364"/>
    </location>
</feature>
<feature type="transmembrane region" description="Helical" evidence="8">
    <location>
        <begin position="202"/>
        <end position="219"/>
    </location>
</feature>
<evidence type="ECO:0000256" key="3">
    <source>
        <dbReference type="ARBA" id="ARBA00022676"/>
    </source>
</evidence>
<keyword evidence="10" id="KW-1185">Reference proteome</keyword>
<dbReference type="PANTHER" id="PTHR33908">
    <property type="entry name" value="MANNOSYLTRANSFERASE YKCB-RELATED"/>
    <property type="match status" value="1"/>
</dbReference>
<evidence type="ECO:0000256" key="7">
    <source>
        <dbReference type="ARBA" id="ARBA00023136"/>
    </source>
</evidence>
<accession>A0ABX2TLW6</accession>
<feature type="transmembrane region" description="Helical" evidence="8">
    <location>
        <begin position="152"/>
        <end position="170"/>
    </location>
</feature>
<feature type="transmembrane region" description="Helical" evidence="8">
    <location>
        <begin position="315"/>
        <end position="339"/>
    </location>
</feature>
<feature type="transmembrane region" description="Helical" evidence="8">
    <location>
        <begin position="179"/>
        <end position="196"/>
    </location>
</feature>
<feature type="transmembrane region" description="Helical" evidence="8">
    <location>
        <begin position="283"/>
        <end position="303"/>
    </location>
</feature>
<dbReference type="RefSeq" id="WP_180285912.1">
    <property type="nucleotide sequence ID" value="NZ_JABFDB010000035.1"/>
</dbReference>
<protein>
    <recommendedName>
        <fullName evidence="11">Glycosyltransferase RgtA/B/C/D-like domain-containing protein</fullName>
    </recommendedName>
</protein>
<keyword evidence="5 8" id="KW-0812">Transmembrane</keyword>
<evidence type="ECO:0000313" key="10">
    <source>
        <dbReference type="Proteomes" id="UP000584642"/>
    </source>
</evidence>
<feature type="transmembrane region" description="Helical" evidence="8">
    <location>
        <begin position="376"/>
        <end position="397"/>
    </location>
</feature>
<evidence type="ECO:0008006" key="11">
    <source>
        <dbReference type="Google" id="ProtNLM"/>
    </source>
</evidence>
<proteinExistence type="predicted"/>
<sequence length="533" mass="56522">MTLHSRTAKAGRDSAASAIAVPAVLAAFFAAVTAAGLAFPFIGLTDASLWGDELWTLYLSDPALAPAELLHERIVRDVHPPLYYLMQNQWLRLFDDPVLGARLLGALCAAGLVAAVLAFGRRFLSMTGTLFLSALIVTSYAFIVYAHEARNYALVFALGTLLALLMTEALRRIGAERRLSAGLLTGLGAVAALAGLTHYYGFLLAGAVFGVILTGALAVRRWRDAALIAAVGTVVFAVDAGYALWQLPQATNGLDEVWIGESAGWYALQIKEFAWLAGGGQHGILAVLLGLAVAFAVAVRRSGPAAALARHALPVLPYAGAVLLVILFGMLLSALWAPSVTSRNLLVTVPMVWFGLAVAVDAALRSPSAWARRSAAAGAAVSIGVGAVFAAATGGAVKEEWRDSAAFVETLAACRDTAIPVAGPAAVHAPFGPHADHFYGFYLTRPDRYRFVNIRNPGNAGAQPEGDCPILLWAARELDLPEIRAVLDRAAPGTRIITFPNTRQWDCWPTRCRLFDRTREVGAMVVLKPAALP</sequence>
<keyword evidence="4" id="KW-0808">Transferase</keyword>
<evidence type="ECO:0000256" key="8">
    <source>
        <dbReference type="SAM" id="Phobius"/>
    </source>
</evidence>
<comment type="subcellular location">
    <subcellularLocation>
        <location evidence="1">Cell membrane</location>
        <topology evidence="1">Multi-pass membrane protein</topology>
    </subcellularLocation>
</comment>
<dbReference type="EMBL" id="JABFDB010000035">
    <property type="protein sequence ID" value="NYZ24139.1"/>
    <property type="molecule type" value="Genomic_DNA"/>
</dbReference>
<reference evidence="9 10" key="1">
    <citation type="submission" date="2020-05" db="EMBL/GenBank/DDBJ databases">
        <title>Azospirillum oleiclasticum sp. nov, a nitrogen-fixing and heavy crude oil-emulsifying bacterium isolated from the crude oil of Yumen Oilfield.</title>
        <authorList>
            <person name="Wu D."/>
            <person name="Cai M."/>
            <person name="Zhang X."/>
        </authorList>
    </citation>
    <scope>NUCLEOTIDE SEQUENCE [LARGE SCALE GENOMIC DNA]</scope>
    <source>
        <strain evidence="9 10">ROY-1-1-2</strain>
    </source>
</reference>
<evidence type="ECO:0000256" key="2">
    <source>
        <dbReference type="ARBA" id="ARBA00022475"/>
    </source>
</evidence>
<evidence type="ECO:0000256" key="5">
    <source>
        <dbReference type="ARBA" id="ARBA00022692"/>
    </source>
</evidence>
<dbReference type="PANTHER" id="PTHR33908:SF11">
    <property type="entry name" value="MEMBRANE PROTEIN"/>
    <property type="match status" value="1"/>
</dbReference>
<evidence type="ECO:0000256" key="4">
    <source>
        <dbReference type="ARBA" id="ARBA00022679"/>
    </source>
</evidence>
<organism evidence="9 10">
    <name type="scientific">Azospirillum oleiclasticum</name>
    <dbReference type="NCBI Taxonomy" id="2735135"/>
    <lineage>
        <taxon>Bacteria</taxon>
        <taxon>Pseudomonadati</taxon>
        <taxon>Pseudomonadota</taxon>
        <taxon>Alphaproteobacteria</taxon>
        <taxon>Rhodospirillales</taxon>
        <taxon>Azospirillaceae</taxon>
        <taxon>Azospirillum</taxon>
    </lineage>
</organism>
<dbReference type="InterPro" id="IPR050297">
    <property type="entry name" value="LipidA_mod_glycosyltrf_83"/>
</dbReference>
<keyword evidence="3" id="KW-0328">Glycosyltransferase</keyword>
<dbReference type="Proteomes" id="UP000584642">
    <property type="component" value="Unassembled WGS sequence"/>
</dbReference>
<name>A0ABX2TLW6_9PROT</name>
<gene>
    <name evidence="9" type="ORF">HND93_30920</name>
</gene>
<evidence type="ECO:0000256" key="6">
    <source>
        <dbReference type="ARBA" id="ARBA00022989"/>
    </source>
</evidence>
<feature type="transmembrane region" description="Helical" evidence="8">
    <location>
        <begin position="226"/>
        <end position="245"/>
    </location>
</feature>
<feature type="transmembrane region" description="Helical" evidence="8">
    <location>
        <begin position="20"/>
        <end position="42"/>
    </location>
</feature>
<evidence type="ECO:0000256" key="1">
    <source>
        <dbReference type="ARBA" id="ARBA00004651"/>
    </source>
</evidence>
<keyword evidence="2" id="KW-1003">Cell membrane</keyword>
<feature type="transmembrane region" description="Helical" evidence="8">
    <location>
        <begin position="126"/>
        <end position="146"/>
    </location>
</feature>